<keyword evidence="5" id="KW-1185">Reference proteome</keyword>
<dbReference type="NCBIfam" id="TIGR04183">
    <property type="entry name" value="Por_Secre_tail"/>
    <property type="match status" value="1"/>
</dbReference>
<dbReference type="PROSITE" id="PS50240">
    <property type="entry name" value="TRYPSIN_DOM"/>
    <property type="match status" value="1"/>
</dbReference>
<proteinExistence type="predicted"/>
<dbReference type="InterPro" id="IPR009003">
    <property type="entry name" value="Peptidase_S1_PA"/>
</dbReference>
<feature type="chain" id="PRO_5045646056" description="Peptidase S1 domain-containing protein" evidence="2">
    <location>
        <begin position="20"/>
        <end position="754"/>
    </location>
</feature>
<evidence type="ECO:0000256" key="1">
    <source>
        <dbReference type="ARBA" id="ARBA00022729"/>
    </source>
</evidence>
<evidence type="ECO:0000313" key="4">
    <source>
        <dbReference type="EMBL" id="MDR6966448.1"/>
    </source>
</evidence>
<dbReference type="Gene3D" id="2.40.10.10">
    <property type="entry name" value="Trypsin-like serine proteases"/>
    <property type="match status" value="2"/>
</dbReference>
<protein>
    <recommendedName>
        <fullName evidence="3">Peptidase S1 domain-containing protein</fullName>
    </recommendedName>
</protein>
<organism evidence="4 5">
    <name type="scientific">Flavobacterium arsenatis</name>
    <dbReference type="NCBI Taxonomy" id="1484332"/>
    <lineage>
        <taxon>Bacteria</taxon>
        <taxon>Pseudomonadati</taxon>
        <taxon>Bacteroidota</taxon>
        <taxon>Flavobacteriia</taxon>
        <taxon>Flavobacteriales</taxon>
        <taxon>Flavobacteriaceae</taxon>
        <taxon>Flavobacterium</taxon>
    </lineage>
</organism>
<sequence>MKLKISILCILFSVYGINAQVTNEGKPASWSLRNTTKLAPIVLPEIDLEKLKAEDLVNDQQKDIPWRFGQEIIVDYNLGNSGQWTTLENGDRIWRIRFKSNGAKTMNFIFSDFYMPEGATLYLYNNTRTDLLGAYDAKQNNDERVLGTWLVSGEDIFLEYYEPQRQLNQGKLEVFKVIHGYRTSDENLKAVDDDLNSAGKCNYDVDCVMGTIDALKNVNKKSVGLMITSGNSFCTGALINNTSNDGTPYFLTADHCYSNPATWSFRFKWISPNPVCAQNLPSTNMTGHLTISGATLKASREQSDFCLVQINSAIPSTWDVKWAGWDRSTTAPPSVFGIHHPSGAIMKVCLDNGAPTSMNSGGNVWRVNDWTQGVTEGGSSGSPLFNNQGRIIGQLWGGSAACSGLSDNGGYDDYGRFNTSWNTGTTAATRLRDWLDPTNTGAMTADVYPANVVFPINASASIVGLNTIVCGSQISPSIKITNNGSTTLTSATIKYNLNTGAQTTINWTGNLPQGQSIDVAVGQLNIASGESTFNAVIENPNNTTDGFPNDNSASVAFSVATSYETTQVVFQLNTDNYGDEVSWNITNANSVIIASGNNYANNITFNQTIDLPADGCYTFSINDEEGDGICCGYGNGSYSLKTPNNTIIIQGGNYGSGESITFGAFENLSTDDFASADFIKVYPNPSKGIFNLKFDATLDFQYEVYNLLGQTIKKGSSNSNQHQIDLSGNAEGVYLLKLTDVTSNKTKNFKLIKE</sequence>
<dbReference type="PANTHER" id="PTHR36234">
    <property type="entry name" value="LYSYL ENDOPEPTIDASE"/>
    <property type="match status" value="1"/>
</dbReference>
<evidence type="ECO:0000256" key="2">
    <source>
        <dbReference type="SAM" id="SignalP"/>
    </source>
</evidence>
<dbReference type="SUPFAM" id="SSF50494">
    <property type="entry name" value="Trypsin-like serine proteases"/>
    <property type="match status" value="1"/>
</dbReference>
<evidence type="ECO:0000259" key="3">
    <source>
        <dbReference type="PROSITE" id="PS50240"/>
    </source>
</evidence>
<dbReference type="InterPro" id="IPR001254">
    <property type="entry name" value="Trypsin_dom"/>
</dbReference>
<dbReference type="RefSeq" id="WP_310024038.1">
    <property type="nucleotide sequence ID" value="NZ_JAVDVI010000001.1"/>
</dbReference>
<comment type="caution">
    <text evidence="4">The sequence shown here is derived from an EMBL/GenBank/DDBJ whole genome shotgun (WGS) entry which is preliminary data.</text>
</comment>
<dbReference type="InterPro" id="IPR043504">
    <property type="entry name" value="Peptidase_S1_PA_chymotrypsin"/>
</dbReference>
<gene>
    <name evidence="4" type="ORF">J2X31_000441</name>
</gene>
<evidence type="ECO:0000313" key="5">
    <source>
        <dbReference type="Proteomes" id="UP001255185"/>
    </source>
</evidence>
<dbReference type="Pfam" id="PF13365">
    <property type="entry name" value="Trypsin_2"/>
    <property type="match status" value="1"/>
</dbReference>
<dbReference type="Proteomes" id="UP001255185">
    <property type="component" value="Unassembled WGS sequence"/>
</dbReference>
<keyword evidence="1 2" id="KW-0732">Signal</keyword>
<dbReference type="PANTHER" id="PTHR36234:SF5">
    <property type="entry name" value="LYSYL ENDOPEPTIDASE"/>
    <property type="match status" value="1"/>
</dbReference>
<dbReference type="EMBL" id="JAVDVI010000001">
    <property type="protein sequence ID" value="MDR6966448.1"/>
    <property type="molecule type" value="Genomic_DNA"/>
</dbReference>
<dbReference type="Pfam" id="PF18962">
    <property type="entry name" value="Por_Secre_tail"/>
    <property type="match status" value="1"/>
</dbReference>
<name>A0ABU1TKE7_9FLAO</name>
<feature type="domain" description="Peptidase S1" evidence="3">
    <location>
        <begin position="208"/>
        <end position="440"/>
    </location>
</feature>
<reference evidence="4 5" key="1">
    <citation type="submission" date="2023-07" db="EMBL/GenBank/DDBJ databases">
        <title>Sorghum-associated microbial communities from plants grown in Nebraska, USA.</title>
        <authorList>
            <person name="Schachtman D."/>
        </authorList>
    </citation>
    <scope>NUCLEOTIDE SEQUENCE [LARGE SCALE GENOMIC DNA]</scope>
    <source>
        <strain evidence="4 5">3773</strain>
    </source>
</reference>
<accession>A0ABU1TKE7</accession>
<dbReference type="InterPro" id="IPR026444">
    <property type="entry name" value="Secre_tail"/>
</dbReference>
<feature type="signal peptide" evidence="2">
    <location>
        <begin position="1"/>
        <end position="19"/>
    </location>
</feature>